<dbReference type="InterPro" id="IPR009594">
    <property type="entry name" value="Tscrpt_reg_HTH_AraC_N"/>
</dbReference>
<dbReference type="GO" id="GO:0003700">
    <property type="term" value="F:DNA-binding transcription factor activity"/>
    <property type="evidence" value="ECO:0007669"/>
    <property type="project" value="InterPro"/>
</dbReference>
<organism evidence="4">
    <name type="scientific">uncultured Sulfurovum sp</name>
    <dbReference type="NCBI Taxonomy" id="269237"/>
    <lineage>
        <taxon>Bacteria</taxon>
        <taxon>Pseudomonadati</taxon>
        <taxon>Campylobacterota</taxon>
        <taxon>Epsilonproteobacteria</taxon>
        <taxon>Campylobacterales</taxon>
        <taxon>Sulfurovaceae</taxon>
        <taxon>Sulfurovum</taxon>
        <taxon>environmental samples</taxon>
    </lineage>
</organism>
<dbReference type="Gene3D" id="1.10.10.60">
    <property type="entry name" value="Homeodomain-like"/>
    <property type="match status" value="2"/>
</dbReference>
<dbReference type="SUPFAM" id="SSF46689">
    <property type="entry name" value="Homeodomain-like"/>
    <property type="match status" value="2"/>
</dbReference>
<feature type="domain" description="HTH araC/xylS-type" evidence="3">
    <location>
        <begin position="189"/>
        <end position="284"/>
    </location>
</feature>
<dbReference type="PANTHER" id="PTHR43436">
    <property type="entry name" value="ARAC-FAMILY TRANSCRIPTIONAL REGULATOR"/>
    <property type="match status" value="1"/>
</dbReference>
<protein>
    <recommendedName>
        <fullName evidence="3">HTH araC/xylS-type domain-containing protein</fullName>
    </recommendedName>
</protein>
<accession>A0A6S6TIX7</accession>
<proteinExistence type="predicted"/>
<dbReference type="Pfam" id="PF12833">
    <property type="entry name" value="HTH_18"/>
    <property type="match status" value="1"/>
</dbReference>
<keyword evidence="1" id="KW-0805">Transcription regulation</keyword>
<evidence type="ECO:0000256" key="2">
    <source>
        <dbReference type="ARBA" id="ARBA00023163"/>
    </source>
</evidence>
<dbReference type="PANTHER" id="PTHR43436:SF2">
    <property type="entry name" value="ARAC_XYLS FAMILY TRANSCRIPTIONAL REGULATOR"/>
    <property type="match status" value="1"/>
</dbReference>
<keyword evidence="2" id="KW-0804">Transcription</keyword>
<dbReference type="SMART" id="SM00342">
    <property type="entry name" value="HTH_ARAC"/>
    <property type="match status" value="1"/>
</dbReference>
<dbReference type="InterPro" id="IPR009057">
    <property type="entry name" value="Homeodomain-like_sf"/>
</dbReference>
<dbReference type="EMBL" id="CACVAX010000045">
    <property type="protein sequence ID" value="CAA6816398.1"/>
    <property type="molecule type" value="Genomic_DNA"/>
</dbReference>
<name>A0A6S6TIX7_9BACT</name>
<dbReference type="PROSITE" id="PS01124">
    <property type="entry name" value="HTH_ARAC_FAMILY_2"/>
    <property type="match status" value="1"/>
</dbReference>
<evidence type="ECO:0000313" key="4">
    <source>
        <dbReference type="EMBL" id="CAA6816398.1"/>
    </source>
</evidence>
<reference evidence="4" key="1">
    <citation type="submission" date="2020-01" db="EMBL/GenBank/DDBJ databases">
        <authorList>
            <person name="Meier V. D."/>
            <person name="Meier V D."/>
        </authorList>
    </citation>
    <scope>NUCLEOTIDE SEQUENCE</scope>
    <source>
        <strain evidence="4">HLG_WM_MAG_04</strain>
    </source>
</reference>
<dbReference type="AlphaFoldDB" id="A0A6S6TIX7"/>
<evidence type="ECO:0000256" key="1">
    <source>
        <dbReference type="ARBA" id="ARBA00023015"/>
    </source>
</evidence>
<gene>
    <name evidence="4" type="ORF">HELGO_WM7300</name>
</gene>
<sequence length="284" mass="32460">MRDTIKNNIQQLIQEDGLKRTHIKEIELFKSSTNFQAPLTYELCMVFVLSGRKIGKLPHKDLEFAPNNYLVVPTTIPLMCETFGSVTEPFVGMVVKIDKSMMYEIAEALAQEVKTFKKPYTAMGIFTDTTTPQIDEVLHRILQALSSKVESKLLGSSLLKELYYHVAIGQNAEYLQKMFLNSQVEAKIARSLRKIHEAFSLPLEVSKLAKEAEMSLSSYHTHFKAITTFTPLQYIKKIRLTRAFELLKREHLSVTQCSYNVGYESPAQFSKDFKNLFGYPPSKL</sequence>
<dbReference type="GO" id="GO:0043565">
    <property type="term" value="F:sequence-specific DNA binding"/>
    <property type="evidence" value="ECO:0007669"/>
    <property type="project" value="InterPro"/>
</dbReference>
<dbReference type="Pfam" id="PF06719">
    <property type="entry name" value="AraC_N"/>
    <property type="match status" value="1"/>
</dbReference>
<evidence type="ECO:0000259" key="3">
    <source>
        <dbReference type="PROSITE" id="PS01124"/>
    </source>
</evidence>
<dbReference type="InterPro" id="IPR018060">
    <property type="entry name" value="HTH_AraC"/>
</dbReference>